<dbReference type="PROSITE" id="PS00125">
    <property type="entry name" value="SER_THR_PHOSPHATASE"/>
    <property type="match status" value="1"/>
</dbReference>
<dbReference type="GO" id="GO:0016747">
    <property type="term" value="F:acyltransferase activity, transferring groups other than amino-acyl groups"/>
    <property type="evidence" value="ECO:0007669"/>
    <property type="project" value="InterPro"/>
</dbReference>
<dbReference type="SMART" id="SM00156">
    <property type="entry name" value="PP2Ac"/>
    <property type="match status" value="1"/>
</dbReference>
<evidence type="ECO:0000313" key="7">
    <source>
        <dbReference type="Proteomes" id="UP000604046"/>
    </source>
</evidence>
<comment type="cofactor">
    <cofactor evidence="1">
        <name>Mn(2+)</name>
        <dbReference type="ChEBI" id="CHEBI:29035"/>
    </cofactor>
</comment>
<dbReference type="InterPro" id="IPR006186">
    <property type="entry name" value="Ser/Thr-sp_prot-phosphatase"/>
</dbReference>
<evidence type="ECO:0000259" key="5">
    <source>
        <dbReference type="PROSITE" id="PS51186"/>
    </source>
</evidence>
<dbReference type="InterPro" id="IPR051134">
    <property type="entry name" value="PPP_phosphatase"/>
</dbReference>
<dbReference type="GO" id="GO:0046872">
    <property type="term" value="F:metal ion binding"/>
    <property type="evidence" value="ECO:0007669"/>
    <property type="project" value="UniProtKB-KW"/>
</dbReference>
<comment type="catalytic activity">
    <reaction evidence="4">
        <text>O-phospho-L-threonyl-[protein] + H2O = L-threonyl-[protein] + phosphate</text>
        <dbReference type="Rhea" id="RHEA:47004"/>
        <dbReference type="Rhea" id="RHEA-COMP:11060"/>
        <dbReference type="Rhea" id="RHEA-COMP:11605"/>
        <dbReference type="ChEBI" id="CHEBI:15377"/>
        <dbReference type="ChEBI" id="CHEBI:30013"/>
        <dbReference type="ChEBI" id="CHEBI:43474"/>
        <dbReference type="ChEBI" id="CHEBI:61977"/>
        <dbReference type="EC" id="3.1.3.16"/>
    </reaction>
</comment>
<sequence>MPPCPEQLWMCSHHLRREGSDPRLVVVGDTHGQLQDVLHILEENGPPSEEVAYLFNGDIVDRGRHAVEIWMLIIAYKLAFPRSVFVLRGNHENDQMIARPFKMGGGFSEECLSKYNHAVLAAFQRMFKRLPLFAVVAREIFVVHGGLFRSPGVTLQSLRELPEGDWQRNYPNPLKKDEIDRGQAWTRNEEILFDALWADPHLGSGSKRRLPRKKLQIKLPCPLAFGLRRPFTVPLQRKNVGNAPAQQTFDIADIGEGLRIEAMSQERCETERLKEMAKLYLDGFGGKRFCLCCRNTEVETVSGVRSAYTRFPESKLKACGVAVDASGKELGLIQLGFHDTPGDWEIPSCCVCMNATVKADECHVERIVVGAAARGKGLGTKLLNWAEDRARERGCKTMFLEVVSGNPAKKLYEKHGYVTATSNFGRCMMCPLTFCVLGHVYADTMRKPLS</sequence>
<dbReference type="InterPro" id="IPR000182">
    <property type="entry name" value="GNAT_dom"/>
</dbReference>
<name>A0A812GE47_9DINO</name>
<comment type="similarity">
    <text evidence="4">Belongs to the PPP phosphatase family.</text>
</comment>
<dbReference type="PRINTS" id="PR00114">
    <property type="entry name" value="STPHPHTASE"/>
</dbReference>
<accession>A0A812GE47</accession>
<reference evidence="6" key="1">
    <citation type="submission" date="2021-02" db="EMBL/GenBank/DDBJ databases">
        <authorList>
            <person name="Dougan E. K."/>
            <person name="Rhodes N."/>
            <person name="Thang M."/>
            <person name="Chan C."/>
        </authorList>
    </citation>
    <scope>NUCLEOTIDE SEQUENCE</scope>
</reference>
<dbReference type="Gene3D" id="3.40.630.30">
    <property type="match status" value="1"/>
</dbReference>
<dbReference type="EC" id="3.1.3.16" evidence="4"/>
<evidence type="ECO:0000256" key="2">
    <source>
        <dbReference type="ARBA" id="ARBA00022723"/>
    </source>
</evidence>
<keyword evidence="2" id="KW-0479">Metal-binding</keyword>
<keyword evidence="4" id="KW-0378">Hydrolase</keyword>
<dbReference type="Pfam" id="PF00583">
    <property type="entry name" value="Acetyltransf_1"/>
    <property type="match status" value="1"/>
</dbReference>
<dbReference type="EMBL" id="CAJNDS010000010">
    <property type="protein sequence ID" value="CAE6915719.1"/>
    <property type="molecule type" value="Genomic_DNA"/>
</dbReference>
<dbReference type="OrthoDB" id="405929at2759"/>
<proteinExistence type="inferred from homology"/>
<evidence type="ECO:0000256" key="3">
    <source>
        <dbReference type="ARBA" id="ARBA00023211"/>
    </source>
</evidence>
<dbReference type="CDD" id="cd04301">
    <property type="entry name" value="NAT_SF"/>
    <property type="match status" value="1"/>
</dbReference>
<organism evidence="6 7">
    <name type="scientific">Symbiodinium natans</name>
    <dbReference type="NCBI Taxonomy" id="878477"/>
    <lineage>
        <taxon>Eukaryota</taxon>
        <taxon>Sar</taxon>
        <taxon>Alveolata</taxon>
        <taxon>Dinophyceae</taxon>
        <taxon>Suessiales</taxon>
        <taxon>Symbiodiniaceae</taxon>
        <taxon>Symbiodinium</taxon>
    </lineage>
</organism>
<dbReference type="GO" id="GO:0004722">
    <property type="term" value="F:protein serine/threonine phosphatase activity"/>
    <property type="evidence" value="ECO:0007669"/>
    <property type="project" value="UniProtKB-EC"/>
</dbReference>
<evidence type="ECO:0000256" key="4">
    <source>
        <dbReference type="RuleBase" id="RU004273"/>
    </source>
</evidence>
<dbReference type="Gene3D" id="3.60.21.10">
    <property type="match status" value="1"/>
</dbReference>
<dbReference type="InterPro" id="IPR016181">
    <property type="entry name" value="Acyl_CoA_acyltransferase"/>
</dbReference>
<feature type="domain" description="N-acetyltransferase" evidence="5">
    <location>
        <begin position="258"/>
        <end position="450"/>
    </location>
</feature>
<dbReference type="Proteomes" id="UP000604046">
    <property type="component" value="Unassembled WGS sequence"/>
</dbReference>
<dbReference type="AlphaFoldDB" id="A0A812GE47"/>
<gene>
    <name evidence="6" type="primary">ppt1</name>
    <name evidence="6" type="ORF">SNAT2548_LOCUS269</name>
</gene>
<dbReference type="InterPro" id="IPR004843">
    <property type="entry name" value="Calcineurin-like_PHP"/>
</dbReference>
<dbReference type="InterPro" id="IPR029052">
    <property type="entry name" value="Metallo-depent_PP-like"/>
</dbReference>
<dbReference type="Pfam" id="PF00149">
    <property type="entry name" value="Metallophos"/>
    <property type="match status" value="1"/>
</dbReference>
<dbReference type="PANTHER" id="PTHR45668">
    <property type="entry name" value="SERINE/THREONINE-PROTEIN PHOSPHATASE 5-RELATED"/>
    <property type="match status" value="1"/>
</dbReference>
<evidence type="ECO:0000313" key="6">
    <source>
        <dbReference type="EMBL" id="CAE6915719.1"/>
    </source>
</evidence>
<protein>
    <recommendedName>
        <fullName evidence="4">Serine/threonine-protein phosphatase</fullName>
        <ecNumber evidence="4">3.1.3.16</ecNumber>
    </recommendedName>
</protein>
<evidence type="ECO:0000256" key="1">
    <source>
        <dbReference type="ARBA" id="ARBA00001936"/>
    </source>
</evidence>
<keyword evidence="3" id="KW-0464">Manganese</keyword>
<dbReference type="PANTHER" id="PTHR45668:SF5">
    <property type="entry name" value="SERINE_THREONINE-PROTEIN PHOSPHATASE 5"/>
    <property type="match status" value="1"/>
</dbReference>
<dbReference type="SUPFAM" id="SSF55729">
    <property type="entry name" value="Acyl-CoA N-acyltransferases (Nat)"/>
    <property type="match status" value="1"/>
</dbReference>
<keyword evidence="7" id="KW-1185">Reference proteome</keyword>
<dbReference type="PROSITE" id="PS51186">
    <property type="entry name" value="GNAT"/>
    <property type="match status" value="1"/>
</dbReference>
<comment type="caution">
    <text evidence="6">The sequence shown here is derived from an EMBL/GenBank/DDBJ whole genome shotgun (WGS) entry which is preliminary data.</text>
</comment>
<dbReference type="SUPFAM" id="SSF56300">
    <property type="entry name" value="Metallo-dependent phosphatases"/>
    <property type="match status" value="1"/>
</dbReference>